<feature type="domain" description="Cytochrome c" evidence="8">
    <location>
        <begin position="29"/>
        <end position="133"/>
    </location>
</feature>
<dbReference type="Proteomes" id="UP000245631">
    <property type="component" value="Unassembled WGS sequence"/>
</dbReference>
<dbReference type="RefSeq" id="WP_109659681.1">
    <property type="nucleotide sequence ID" value="NZ_QGGH01000001.1"/>
</dbReference>
<keyword evidence="2 6" id="KW-0349">Heme</keyword>
<evidence type="ECO:0000256" key="3">
    <source>
        <dbReference type="ARBA" id="ARBA00022723"/>
    </source>
</evidence>
<accession>A0A8E3B7G5</accession>
<dbReference type="AlphaFoldDB" id="A0A8E3B7G5"/>
<evidence type="ECO:0000256" key="6">
    <source>
        <dbReference type="PROSITE-ProRule" id="PRU00433"/>
    </source>
</evidence>
<dbReference type="PRINTS" id="PR00604">
    <property type="entry name" value="CYTCHRMECIAB"/>
</dbReference>
<protein>
    <submittedName>
        <fullName evidence="9">Cytochrome c</fullName>
    </submittedName>
</protein>
<evidence type="ECO:0000256" key="5">
    <source>
        <dbReference type="ARBA" id="ARBA00023004"/>
    </source>
</evidence>
<evidence type="ECO:0000313" key="10">
    <source>
        <dbReference type="Proteomes" id="UP000245631"/>
    </source>
</evidence>
<dbReference type="EMBL" id="QGGH01000001">
    <property type="protein sequence ID" value="PWJ94220.1"/>
    <property type="molecule type" value="Genomic_DNA"/>
</dbReference>
<organism evidence="9 10">
    <name type="scientific">Rhizobium loti</name>
    <name type="common">Mesorhizobium loti</name>
    <dbReference type="NCBI Taxonomy" id="381"/>
    <lineage>
        <taxon>Bacteria</taxon>
        <taxon>Pseudomonadati</taxon>
        <taxon>Pseudomonadota</taxon>
        <taxon>Alphaproteobacteria</taxon>
        <taxon>Hyphomicrobiales</taxon>
        <taxon>Phyllobacteriaceae</taxon>
        <taxon>Mesorhizobium</taxon>
    </lineage>
</organism>
<dbReference type="PANTHER" id="PTHR11961">
    <property type="entry name" value="CYTOCHROME C"/>
    <property type="match status" value="1"/>
</dbReference>
<evidence type="ECO:0000313" key="9">
    <source>
        <dbReference type="EMBL" id="PWJ94220.1"/>
    </source>
</evidence>
<name>A0A8E3B7G5_RHILI</name>
<keyword evidence="5 6" id="KW-0408">Iron</keyword>
<dbReference type="GeneID" id="61050244"/>
<keyword evidence="7" id="KW-0732">Signal</keyword>
<proteinExistence type="predicted"/>
<gene>
    <name evidence="9" type="ORF">C8D77_101904</name>
</gene>
<dbReference type="PROSITE" id="PS51007">
    <property type="entry name" value="CYTC"/>
    <property type="match status" value="1"/>
</dbReference>
<evidence type="ECO:0000256" key="1">
    <source>
        <dbReference type="ARBA" id="ARBA00022448"/>
    </source>
</evidence>
<dbReference type="InterPro" id="IPR036909">
    <property type="entry name" value="Cyt_c-like_dom_sf"/>
</dbReference>
<dbReference type="Pfam" id="PF00034">
    <property type="entry name" value="Cytochrom_C"/>
    <property type="match status" value="1"/>
</dbReference>
<keyword evidence="1" id="KW-0813">Transport</keyword>
<evidence type="ECO:0000259" key="8">
    <source>
        <dbReference type="PROSITE" id="PS51007"/>
    </source>
</evidence>
<evidence type="ECO:0000256" key="7">
    <source>
        <dbReference type="SAM" id="SignalP"/>
    </source>
</evidence>
<feature type="chain" id="PRO_5034331708" evidence="7">
    <location>
        <begin position="28"/>
        <end position="135"/>
    </location>
</feature>
<keyword evidence="3 6" id="KW-0479">Metal-binding</keyword>
<dbReference type="GO" id="GO:0009055">
    <property type="term" value="F:electron transfer activity"/>
    <property type="evidence" value="ECO:0007669"/>
    <property type="project" value="InterPro"/>
</dbReference>
<dbReference type="Gene3D" id="1.10.760.10">
    <property type="entry name" value="Cytochrome c-like domain"/>
    <property type="match status" value="1"/>
</dbReference>
<dbReference type="GO" id="GO:0046872">
    <property type="term" value="F:metal ion binding"/>
    <property type="evidence" value="ECO:0007669"/>
    <property type="project" value="UniProtKB-KW"/>
</dbReference>
<evidence type="ECO:0000256" key="2">
    <source>
        <dbReference type="ARBA" id="ARBA00022617"/>
    </source>
</evidence>
<feature type="signal peptide" evidence="7">
    <location>
        <begin position="1"/>
        <end position="27"/>
    </location>
</feature>
<dbReference type="SUPFAM" id="SSF46626">
    <property type="entry name" value="Cytochrome c"/>
    <property type="match status" value="1"/>
</dbReference>
<dbReference type="GO" id="GO:0020037">
    <property type="term" value="F:heme binding"/>
    <property type="evidence" value="ECO:0007669"/>
    <property type="project" value="InterPro"/>
</dbReference>
<keyword evidence="4" id="KW-0249">Electron transport</keyword>
<sequence>MFRAASSASFLLLATSLVLATSLAAHAGGDPALGKKVFNRCIACHEAATDRDKVGPHLMGVVGRTAGSAESFLGHYSEAMKSAGAAALVWDEANLAEYIKAPKLKVPGNKMAFAGLTKDDDIANVIAYLKADPKP</sequence>
<dbReference type="InterPro" id="IPR002327">
    <property type="entry name" value="Cyt_c_1A/1B"/>
</dbReference>
<reference evidence="9 10" key="1">
    <citation type="submission" date="2018-05" db="EMBL/GenBank/DDBJ databases">
        <title>Genomic Encyclopedia of Type Strains, Phase IV (KMG-IV): sequencing the most valuable type-strain genomes for metagenomic binning, comparative biology and taxonomic classification.</title>
        <authorList>
            <person name="Goeker M."/>
        </authorList>
    </citation>
    <scope>NUCLEOTIDE SEQUENCE [LARGE SCALE GENOMIC DNA]</scope>
    <source>
        <strain evidence="9 10">DSM 2626</strain>
    </source>
</reference>
<comment type="caution">
    <text evidence="9">The sequence shown here is derived from an EMBL/GenBank/DDBJ whole genome shotgun (WGS) entry which is preliminary data.</text>
</comment>
<dbReference type="InterPro" id="IPR009056">
    <property type="entry name" value="Cyt_c-like_dom"/>
</dbReference>
<evidence type="ECO:0000256" key="4">
    <source>
        <dbReference type="ARBA" id="ARBA00022982"/>
    </source>
</evidence>